<dbReference type="InterPro" id="IPR003825">
    <property type="entry name" value="Colicin-V_CvpA"/>
</dbReference>
<feature type="transmembrane region" description="Helical" evidence="5">
    <location>
        <begin position="106"/>
        <end position="127"/>
    </location>
</feature>
<evidence type="ECO:0000256" key="5">
    <source>
        <dbReference type="SAM" id="Phobius"/>
    </source>
</evidence>
<comment type="caution">
    <text evidence="6">The sequence shown here is derived from an EMBL/GenBank/DDBJ whole genome shotgun (WGS) entry which is preliminary data.</text>
</comment>
<keyword evidence="7" id="KW-1185">Reference proteome</keyword>
<keyword evidence="3 5" id="KW-1133">Transmembrane helix</keyword>
<evidence type="ECO:0000313" key="6">
    <source>
        <dbReference type="EMBL" id="EAY27819.1"/>
    </source>
</evidence>
<feature type="transmembrane region" description="Helical" evidence="5">
    <location>
        <begin position="67"/>
        <end position="84"/>
    </location>
</feature>
<gene>
    <name evidence="6" type="ORF">M23134_00260</name>
</gene>
<evidence type="ECO:0000256" key="4">
    <source>
        <dbReference type="ARBA" id="ARBA00023136"/>
    </source>
</evidence>
<sequence length="171" mass="19135">MQIAALILDAMVLLPMAWGAYIGFRKGLLSEVVSILHYSIAFIICFKVVGLLLSLLREHAFKFSVEAYPRLVFVLGALLAIVLLDKIGDHFKTEIDYDFPGSWDNIIGAVIGLFKYAIIMTFLIWTLEGTGSFKAKMEKKSILYSTIKKIGKELAGKKNKNNISDMIRNSI</sequence>
<dbReference type="Pfam" id="PF02674">
    <property type="entry name" value="Colicin_V"/>
    <property type="match status" value="1"/>
</dbReference>
<name>A1ZP27_MICM2</name>
<keyword evidence="4 5" id="KW-0472">Membrane</keyword>
<accession>A1ZP27</accession>
<evidence type="ECO:0000256" key="2">
    <source>
        <dbReference type="ARBA" id="ARBA00022692"/>
    </source>
</evidence>
<keyword evidence="2 5" id="KW-0812">Transmembrane</keyword>
<comment type="subcellular location">
    <subcellularLocation>
        <location evidence="1">Membrane</location>
        <topology evidence="1">Multi-pass membrane protein</topology>
    </subcellularLocation>
</comment>
<dbReference type="GO" id="GO:0016020">
    <property type="term" value="C:membrane"/>
    <property type="evidence" value="ECO:0007669"/>
    <property type="project" value="UniProtKB-SubCell"/>
</dbReference>
<reference evidence="6 7" key="1">
    <citation type="submission" date="2007-01" db="EMBL/GenBank/DDBJ databases">
        <authorList>
            <person name="Haygood M."/>
            <person name="Podell S."/>
            <person name="Anderson C."/>
            <person name="Hopkinson B."/>
            <person name="Roe K."/>
            <person name="Barbeau K."/>
            <person name="Gaasterland T."/>
            <person name="Ferriera S."/>
            <person name="Johnson J."/>
            <person name="Kravitz S."/>
            <person name="Beeson K."/>
            <person name="Sutton G."/>
            <person name="Rogers Y.-H."/>
            <person name="Friedman R."/>
            <person name="Frazier M."/>
            <person name="Venter J.C."/>
        </authorList>
    </citation>
    <scope>NUCLEOTIDE SEQUENCE [LARGE SCALE GENOMIC DNA]</scope>
    <source>
        <strain evidence="6 7">ATCC 23134</strain>
    </source>
</reference>
<dbReference type="RefSeq" id="WP_002698801.1">
    <property type="nucleotide sequence ID" value="NZ_AAWS01000020.1"/>
</dbReference>
<feature type="transmembrane region" description="Helical" evidence="5">
    <location>
        <begin position="35"/>
        <end position="55"/>
    </location>
</feature>
<dbReference type="EMBL" id="AAWS01000020">
    <property type="protein sequence ID" value="EAY27819.1"/>
    <property type="molecule type" value="Genomic_DNA"/>
</dbReference>
<dbReference type="AlphaFoldDB" id="A1ZP27"/>
<organism evidence="6 7">
    <name type="scientific">Microscilla marina ATCC 23134</name>
    <dbReference type="NCBI Taxonomy" id="313606"/>
    <lineage>
        <taxon>Bacteria</taxon>
        <taxon>Pseudomonadati</taxon>
        <taxon>Bacteroidota</taxon>
        <taxon>Cytophagia</taxon>
        <taxon>Cytophagales</taxon>
        <taxon>Microscillaceae</taxon>
        <taxon>Microscilla</taxon>
    </lineage>
</organism>
<evidence type="ECO:0000256" key="3">
    <source>
        <dbReference type="ARBA" id="ARBA00022989"/>
    </source>
</evidence>
<dbReference type="GO" id="GO:0009403">
    <property type="term" value="P:toxin biosynthetic process"/>
    <property type="evidence" value="ECO:0007669"/>
    <property type="project" value="InterPro"/>
</dbReference>
<dbReference type="OrthoDB" id="9799585at2"/>
<dbReference type="eggNOG" id="COG1286">
    <property type="taxonomic scope" value="Bacteria"/>
</dbReference>
<protein>
    <submittedName>
        <fullName evidence="6">CvpA family protein</fullName>
    </submittedName>
</protein>
<proteinExistence type="predicted"/>
<evidence type="ECO:0000256" key="1">
    <source>
        <dbReference type="ARBA" id="ARBA00004141"/>
    </source>
</evidence>
<dbReference type="Proteomes" id="UP000004095">
    <property type="component" value="Unassembled WGS sequence"/>
</dbReference>
<evidence type="ECO:0000313" key="7">
    <source>
        <dbReference type="Proteomes" id="UP000004095"/>
    </source>
</evidence>